<dbReference type="Pfam" id="PF12937">
    <property type="entry name" value="F-box-like"/>
    <property type="match status" value="1"/>
</dbReference>
<reference evidence="3" key="1">
    <citation type="submission" date="2023-07" db="EMBL/GenBank/DDBJ databases">
        <title>A chromosome-level genome assembly of Lolium multiflorum.</title>
        <authorList>
            <person name="Chen Y."/>
            <person name="Copetti D."/>
            <person name="Kolliker R."/>
            <person name="Studer B."/>
        </authorList>
    </citation>
    <scope>NUCLEOTIDE SEQUENCE</scope>
    <source>
        <strain evidence="3">02402/16</strain>
        <tissue evidence="3">Leaf</tissue>
    </source>
</reference>
<evidence type="ECO:0000313" key="3">
    <source>
        <dbReference type="EMBL" id="KAK1650704.1"/>
    </source>
</evidence>
<protein>
    <recommendedName>
        <fullName evidence="2">F-box domain-containing protein</fullName>
    </recommendedName>
</protein>
<dbReference type="PANTHER" id="PTHR31672:SF13">
    <property type="entry name" value="F-BOX PROTEIN CPR30-LIKE"/>
    <property type="match status" value="1"/>
</dbReference>
<dbReference type="SUPFAM" id="SSF81383">
    <property type="entry name" value="F-box domain"/>
    <property type="match status" value="1"/>
</dbReference>
<dbReference type="PANTHER" id="PTHR31672">
    <property type="entry name" value="BNACNNG10540D PROTEIN"/>
    <property type="match status" value="1"/>
</dbReference>
<organism evidence="3 4">
    <name type="scientific">Lolium multiflorum</name>
    <name type="common">Italian ryegrass</name>
    <name type="synonym">Lolium perenne subsp. multiflorum</name>
    <dbReference type="NCBI Taxonomy" id="4521"/>
    <lineage>
        <taxon>Eukaryota</taxon>
        <taxon>Viridiplantae</taxon>
        <taxon>Streptophyta</taxon>
        <taxon>Embryophyta</taxon>
        <taxon>Tracheophyta</taxon>
        <taxon>Spermatophyta</taxon>
        <taxon>Magnoliopsida</taxon>
        <taxon>Liliopsida</taxon>
        <taxon>Poales</taxon>
        <taxon>Poaceae</taxon>
        <taxon>BOP clade</taxon>
        <taxon>Pooideae</taxon>
        <taxon>Poodae</taxon>
        <taxon>Poeae</taxon>
        <taxon>Poeae Chloroplast Group 2 (Poeae type)</taxon>
        <taxon>Loliodinae</taxon>
        <taxon>Loliinae</taxon>
        <taxon>Lolium</taxon>
    </lineage>
</organism>
<dbReference type="CDD" id="cd22157">
    <property type="entry name" value="F-box_AtFBW1-like"/>
    <property type="match status" value="1"/>
</dbReference>
<dbReference type="Proteomes" id="UP001231189">
    <property type="component" value="Unassembled WGS sequence"/>
</dbReference>
<name>A0AAD8WE12_LOLMU</name>
<dbReference type="InterPro" id="IPR050796">
    <property type="entry name" value="SCF_F-box_component"/>
</dbReference>
<dbReference type="InterPro" id="IPR036047">
    <property type="entry name" value="F-box-like_dom_sf"/>
</dbReference>
<feature type="domain" description="F-box" evidence="2">
    <location>
        <begin position="4"/>
        <end position="51"/>
    </location>
</feature>
<gene>
    <name evidence="3" type="ORF">QYE76_068509</name>
</gene>
<dbReference type="SMART" id="SM00256">
    <property type="entry name" value="FBOX"/>
    <property type="match status" value="1"/>
</dbReference>
<dbReference type="EMBL" id="JAUUTY010000004">
    <property type="protein sequence ID" value="KAK1650704.1"/>
    <property type="molecule type" value="Genomic_DNA"/>
</dbReference>
<dbReference type="Gene3D" id="1.20.1280.50">
    <property type="match status" value="1"/>
</dbReference>
<proteinExistence type="predicted"/>
<comment type="caution">
    <text evidence="3">The sequence shown here is derived from an EMBL/GenBank/DDBJ whole genome shotgun (WGS) entry which is preliminary data.</text>
</comment>
<sequence length="254" mass="28182">MAANTQGCDLPEEMISEILIRLPRKYLLRCAAVCKAWRRLAADRTLLFSHHLRQPAQPLITFFHERTHALGFSTNCLEAVDLAADTRRRVLARFADKERRWDRDRNYNAFYALGVHGSCDGLVLLSFESSNASNTTFFVCNPATRQAVYDYTFTLRLNILTHDIVQIVIPCIYLGLVACFAGLLVSSGAVSILELQFVLVVLSAGDALDSANTVGCQLSAGGSSEKEYGYCEMNSCRKVVLPLGKLELIYASCK</sequence>
<keyword evidence="1" id="KW-0472">Membrane</keyword>
<keyword evidence="1" id="KW-0812">Transmembrane</keyword>
<dbReference type="AlphaFoldDB" id="A0AAD8WE12"/>
<keyword evidence="1" id="KW-1133">Transmembrane helix</keyword>
<feature type="transmembrane region" description="Helical" evidence="1">
    <location>
        <begin position="109"/>
        <end position="127"/>
    </location>
</feature>
<feature type="transmembrane region" description="Helical" evidence="1">
    <location>
        <begin position="164"/>
        <end position="185"/>
    </location>
</feature>
<accession>A0AAD8WE12</accession>
<evidence type="ECO:0000313" key="4">
    <source>
        <dbReference type="Proteomes" id="UP001231189"/>
    </source>
</evidence>
<dbReference type="PROSITE" id="PS50181">
    <property type="entry name" value="FBOX"/>
    <property type="match status" value="1"/>
</dbReference>
<keyword evidence="4" id="KW-1185">Reference proteome</keyword>
<dbReference type="InterPro" id="IPR001810">
    <property type="entry name" value="F-box_dom"/>
</dbReference>
<evidence type="ECO:0000259" key="2">
    <source>
        <dbReference type="PROSITE" id="PS50181"/>
    </source>
</evidence>
<evidence type="ECO:0000256" key="1">
    <source>
        <dbReference type="SAM" id="Phobius"/>
    </source>
</evidence>